<dbReference type="AlphaFoldDB" id="A0A4P9W8B5"/>
<evidence type="ECO:0000313" key="2">
    <source>
        <dbReference type="EMBL" id="RKO86406.1"/>
    </source>
</evidence>
<keyword evidence="3" id="KW-1185">Reference proteome</keyword>
<sequence length="214" mass="23216">MKISTSRHRGSTDKWQMRISGWTQVVEAVKEARRKVEDAEAGRALLRVERPLLTSLIRSHPLALLEETLAEYDRAVLGSVTTAAATSTVVVDSTAVGGEEVTAIVAENEAETETKMVITETETATGIARAITVGMEVAAVTAAGVDAPPSRRRKRSRPLLPPRDASKRIKTKPERLFGKEFTTDETKKPKATIANPDAPVAAATLGWIYLEKRA</sequence>
<feature type="region of interest" description="Disordered" evidence="1">
    <location>
        <begin position="145"/>
        <end position="192"/>
    </location>
</feature>
<name>A0A4P9W8B5_9FUNG</name>
<protein>
    <submittedName>
        <fullName evidence="2">Uncharacterized protein</fullName>
    </submittedName>
</protein>
<feature type="compositionally biased region" description="Basic and acidic residues" evidence="1">
    <location>
        <begin position="164"/>
        <end position="188"/>
    </location>
</feature>
<reference evidence="3" key="1">
    <citation type="journal article" date="2018" name="Nat. Microbiol.">
        <title>Leveraging single-cell genomics to expand the fungal tree of life.</title>
        <authorList>
            <person name="Ahrendt S.R."/>
            <person name="Quandt C.A."/>
            <person name="Ciobanu D."/>
            <person name="Clum A."/>
            <person name="Salamov A."/>
            <person name="Andreopoulos B."/>
            <person name="Cheng J.F."/>
            <person name="Woyke T."/>
            <person name="Pelin A."/>
            <person name="Henrissat B."/>
            <person name="Reynolds N.K."/>
            <person name="Benny G.L."/>
            <person name="Smith M.E."/>
            <person name="James T.Y."/>
            <person name="Grigoriev I.V."/>
        </authorList>
    </citation>
    <scope>NUCLEOTIDE SEQUENCE [LARGE SCALE GENOMIC DNA]</scope>
</reference>
<organism evidence="2 3">
    <name type="scientific">Blyttiomyces helicus</name>
    <dbReference type="NCBI Taxonomy" id="388810"/>
    <lineage>
        <taxon>Eukaryota</taxon>
        <taxon>Fungi</taxon>
        <taxon>Fungi incertae sedis</taxon>
        <taxon>Chytridiomycota</taxon>
        <taxon>Chytridiomycota incertae sedis</taxon>
        <taxon>Chytridiomycetes</taxon>
        <taxon>Chytridiomycetes incertae sedis</taxon>
        <taxon>Blyttiomyces</taxon>
    </lineage>
</organism>
<gene>
    <name evidence="2" type="ORF">BDK51DRAFT_46994</name>
</gene>
<dbReference type="Proteomes" id="UP000269721">
    <property type="component" value="Unassembled WGS sequence"/>
</dbReference>
<evidence type="ECO:0000313" key="3">
    <source>
        <dbReference type="Proteomes" id="UP000269721"/>
    </source>
</evidence>
<proteinExistence type="predicted"/>
<evidence type="ECO:0000256" key="1">
    <source>
        <dbReference type="SAM" id="MobiDB-lite"/>
    </source>
</evidence>
<dbReference type="EMBL" id="KZ998225">
    <property type="protein sequence ID" value="RKO86406.1"/>
    <property type="molecule type" value="Genomic_DNA"/>
</dbReference>
<accession>A0A4P9W8B5</accession>